<evidence type="ECO:0000313" key="6">
    <source>
        <dbReference type="EMBL" id="QOW46855.1"/>
    </source>
</evidence>
<dbReference type="Pfam" id="PF01812">
    <property type="entry name" value="5-FTHF_cyc-lig"/>
    <property type="match status" value="1"/>
</dbReference>
<dbReference type="AlphaFoldDB" id="A0A7S6VXS5"/>
<evidence type="ECO:0000313" key="7">
    <source>
        <dbReference type="Proteomes" id="UP000593966"/>
    </source>
</evidence>
<dbReference type="Gene3D" id="3.40.50.10420">
    <property type="entry name" value="NagB/RpiA/CoA transferase-like"/>
    <property type="match status" value="1"/>
</dbReference>
<dbReference type="GO" id="GO:0046872">
    <property type="term" value="F:metal ion binding"/>
    <property type="evidence" value="ECO:0007669"/>
    <property type="project" value="UniProtKB-KW"/>
</dbReference>
<evidence type="ECO:0000256" key="3">
    <source>
        <dbReference type="ARBA" id="ARBA00022840"/>
    </source>
</evidence>
<comment type="cofactor">
    <cofactor evidence="5">
        <name>Mg(2+)</name>
        <dbReference type="ChEBI" id="CHEBI:18420"/>
    </cofactor>
</comment>
<accession>A0A7S6VXS5</accession>
<dbReference type="Proteomes" id="UP000593966">
    <property type="component" value="Chromosome"/>
</dbReference>
<feature type="binding site" evidence="4">
    <location>
        <position position="56"/>
    </location>
    <ligand>
        <name>substrate</name>
    </ligand>
</feature>
<comment type="similarity">
    <text evidence="1 5">Belongs to the 5-formyltetrahydrofolate cyclo-ligase family.</text>
</comment>
<dbReference type="GO" id="GO:0009396">
    <property type="term" value="P:folic acid-containing compound biosynthetic process"/>
    <property type="evidence" value="ECO:0007669"/>
    <property type="project" value="TreeGrafter"/>
</dbReference>
<sequence>MSNQNQILRKDLRTKRRKISMLEQKHSENFTLQRLIKNPKFKTAHNIGIYLHSFGELHTGKMIEYCFKHHKNVYLPLICNMNKTLRWVKISHQQYRNKRFVLHKLGMLQPMASRASHVSHLDVLLMPLLACDAVGIRMGMGGGFYDRTLASAPFKPYRLGLAHDFQFLQQRLKKNPWDQPLHALITPTKFVHFKCQISQ</sequence>
<dbReference type="EMBL" id="CP048659">
    <property type="protein sequence ID" value="QOW46855.1"/>
    <property type="molecule type" value="Genomic_DNA"/>
</dbReference>
<keyword evidence="2 4" id="KW-0547">Nucleotide-binding</keyword>
<evidence type="ECO:0000256" key="1">
    <source>
        <dbReference type="ARBA" id="ARBA00010638"/>
    </source>
</evidence>
<keyword evidence="6" id="KW-0436">Ligase</keyword>
<evidence type="ECO:0000256" key="4">
    <source>
        <dbReference type="PIRSR" id="PIRSR006806-1"/>
    </source>
</evidence>
<dbReference type="PANTHER" id="PTHR23407:SF1">
    <property type="entry name" value="5-FORMYLTETRAHYDROFOLATE CYCLO-LIGASE"/>
    <property type="match status" value="1"/>
</dbReference>
<feature type="binding site" evidence="4">
    <location>
        <begin position="137"/>
        <end position="145"/>
    </location>
    <ligand>
        <name>ATP</name>
        <dbReference type="ChEBI" id="CHEBI:30616"/>
    </ligand>
</feature>
<dbReference type="GO" id="GO:0030272">
    <property type="term" value="F:5-formyltetrahydrofolate cyclo-ligase activity"/>
    <property type="evidence" value="ECO:0007669"/>
    <property type="project" value="UniProtKB-EC"/>
</dbReference>
<dbReference type="EC" id="6.3.3.2" evidence="5"/>
<dbReference type="SUPFAM" id="SSF100950">
    <property type="entry name" value="NagB/RpiA/CoA transferase-like"/>
    <property type="match status" value="1"/>
</dbReference>
<dbReference type="PIRSF" id="PIRSF006806">
    <property type="entry name" value="FTHF_cligase"/>
    <property type="match status" value="1"/>
</dbReference>
<dbReference type="InterPro" id="IPR024185">
    <property type="entry name" value="FTHF_cligase-like_sf"/>
</dbReference>
<dbReference type="InterPro" id="IPR002698">
    <property type="entry name" value="FTHF_cligase"/>
</dbReference>
<protein>
    <recommendedName>
        <fullName evidence="5">5-formyltetrahydrofolate cyclo-ligase</fullName>
        <ecNumber evidence="5">6.3.3.2</ecNumber>
    </recommendedName>
</protein>
<gene>
    <name evidence="6" type="ORF">G0028_13645</name>
</gene>
<keyword evidence="5" id="KW-0460">Magnesium</keyword>
<keyword evidence="7" id="KW-1185">Reference proteome</keyword>
<organism evidence="6 7">
    <name type="scientific">Acinetobacter piscicola</name>
    <dbReference type="NCBI Taxonomy" id="2006115"/>
    <lineage>
        <taxon>Bacteria</taxon>
        <taxon>Pseudomonadati</taxon>
        <taxon>Pseudomonadota</taxon>
        <taxon>Gammaproteobacteria</taxon>
        <taxon>Moraxellales</taxon>
        <taxon>Moraxellaceae</taxon>
        <taxon>Acinetobacter</taxon>
    </lineage>
</organism>
<proteinExistence type="inferred from homology"/>
<dbReference type="GO" id="GO:0005524">
    <property type="term" value="F:ATP binding"/>
    <property type="evidence" value="ECO:0007669"/>
    <property type="project" value="UniProtKB-KW"/>
</dbReference>
<dbReference type="InterPro" id="IPR037171">
    <property type="entry name" value="NagB/RpiA_transferase-like"/>
</dbReference>
<evidence type="ECO:0000256" key="2">
    <source>
        <dbReference type="ARBA" id="ARBA00022741"/>
    </source>
</evidence>
<dbReference type="RefSeq" id="WP_180045320.1">
    <property type="nucleotide sequence ID" value="NZ_CP048659.1"/>
</dbReference>
<comment type="catalytic activity">
    <reaction evidence="5">
        <text>(6S)-5-formyl-5,6,7,8-tetrahydrofolate + ATP = (6R)-5,10-methenyltetrahydrofolate + ADP + phosphate</text>
        <dbReference type="Rhea" id="RHEA:10488"/>
        <dbReference type="ChEBI" id="CHEBI:30616"/>
        <dbReference type="ChEBI" id="CHEBI:43474"/>
        <dbReference type="ChEBI" id="CHEBI:57455"/>
        <dbReference type="ChEBI" id="CHEBI:57457"/>
        <dbReference type="ChEBI" id="CHEBI:456216"/>
        <dbReference type="EC" id="6.3.3.2"/>
    </reaction>
</comment>
<keyword evidence="5" id="KW-0479">Metal-binding</keyword>
<keyword evidence="3 4" id="KW-0067">ATP-binding</keyword>
<name>A0A7S6VXS5_9GAMM</name>
<evidence type="ECO:0000256" key="5">
    <source>
        <dbReference type="RuleBase" id="RU361279"/>
    </source>
</evidence>
<dbReference type="GO" id="GO:0035999">
    <property type="term" value="P:tetrahydrofolate interconversion"/>
    <property type="evidence" value="ECO:0007669"/>
    <property type="project" value="TreeGrafter"/>
</dbReference>
<feature type="binding site" evidence="4">
    <location>
        <position position="51"/>
    </location>
    <ligand>
        <name>substrate</name>
    </ligand>
</feature>
<reference evidence="6 7" key="1">
    <citation type="submission" date="2020-02" db="EMBL/GenBank/DDBJ databases">
        <title>Tigecycline-resistant Acinetobacter species from pigs and migratory birds.</title>
        <authorList>
            <person name="Chen C."/>
            <person name="Sun J."/>
            <person name="Liao X.-P."/>
            <person name="Liu Y.-H."/>
        </authorList>
    </citation>
    <scope>NUCLEOTIDE SEQUENCE [LARGE SCALE GENOMIC DNA]</scope>
    <source>
        <strain evidence="6 7">YH12207_T</strain>
    </source>
</reference>
<dbReference type="PANTHER" id="PTHR23407">
    <property type="entry name" value="ATPASE INHIBITOR/5-FORMYLTETRAHYDROFOLATE CYCLO-LIGASE"/>
    <property type="match status" value="1"/>
</dbReference>
<dbReference type="NCBIfam" id="TIGR02727">
    <property type="entry name" value="MTHFS_bact"/>
    <property type="match status" value="1"/>
</dbReference>